<dbReference type="GO" id="GO:0005524">
    <property type="term" value="F:ATP binding"/>
    <property type="evidence" value="ECO:0007669"/>
    <property type="project" value="InterPro"/>
</dbReference>
<dbReference type="InterPro" id="IPR050496">
    <property type="entry name" value="SNF2_RAD54_helicase_repair"/>
</dbReference>
<dbReference type="AlphaFoldDB" id="A0A520XFD0"/>
<protein>
    <submittedName>
        <fullName evidence="2">DEAD/DEAH box helicase</fullName>
    </submittedName>
</protein>
<keyword evidence="2" id="KW-0347">Helicase</keyword>
<reference evidence="2 3" key="1">
    <citation type="submission" date="2019-01" db="EMBL/GenBank/DDBJ databases">
        <title>Insights into ecological role of a new deltaproteobacterial order Candidatus Sinidesulfobacterales (Sva0485) by metagenomics and metatranscriptomics.</title>
        <authorList>
            <person name="Tan S."/>
            <person name="Liu J."/>
            <person name="Fang Y."/>
            <person name="Hedlund B."/>
            <person name="Lian Z.-H."/>
            <person name="Huang L.-Y."/>
            <person name="Li J.-T."/>
            <person name="Huang L.-N."/>
            <person name="Li W.-J."/>
            <person name="Jiang H.-C."/>
            <person name="Dong H.-L."/>
            <person name="Shu W.-S."/>
        </authorList>
    </citation>
    <scope>NUCLEOTIDE SEQUENCE [LARGE SCALE GENOMIC DNA]</scope>
    <source>
        <strain evidence="2">AP4</strain>
    </source>
</reference>
<dbReference type="PANTHER" id="PTHR45629:SF7">
    <property type="entry name" value="DNA EXCISION REPAIR PROTEIN ERCC-6-RELATED"/>
    <property type="match status" value="1"/>
</dbReference>
<comment type="caution">
    <text evidence="2">The sequence shown here is derived from an EMBL/GenBank/DDBJ whole genome shotgun (WGS) entry which is preliminary data.</text>
</comment>
<dbReference type="Proteomes" id="UP000322454">
    <property type="component" value="Unassembled WGS sequence"/>
</dbReference>
<dbReference type="InterPro" id="IPR038718">
    <property type="entry name" value="SNF2-like_sf"/>
</dbReference>
<feature type="domain" description="Helicase ATP-binding" evidence="1">
    <location>
        <begin position="98"/>
        <end position="251"/>
    </location>
</feature>
<accession>A0A520XFD0</accession>
<dbReference type="InterPro" id="IPR014001">
    <property type="entry name" value="Helicase_ATP-bd"/>
</dbReference>
<dbReference type="PROSITE" id="PS51192">
    <property type="entry name" value="HELICASE_ATP_BIND_1"/>
    <property type="match status" value="1"/>
</dbReference>
<proteinExistence type="predicted"/>
<dbReference type="PANTHER" id="PTHR45629">
    <property type="entry name" value="SNF2/RAD54 FAMILY MEMBER"/>
    <property type="match status" value="1"/>
</dbReference>
<sequence length="532" mass="61939">MVRLLTDGKYLIILFKFDKDIINFIKEKLPIAAYDPSRKKWITPLTLDAFYRVRKVFPDSCIDSSLSNYNWEESDKNIPIIYTPPASFKPWKHQITTFETCIKNKQWGVFNYMRTGKTLTVLMVLDYLFKAGKIRKAIIIAPSRVIPLGWQQDATEHFPWLMPELIKKKKILSETGVFIINWEMIKLFDTIKFDFDAVIIDESAKIRNTATKRFMVLRKYLPTKYTYILSGIPAPNTPLEYFAQFYIMDGGKTFGVNQYEFLKEHAVKGKYKWYVTKDGFRKIKEKVVSRSIRFELRDCIDLMPNTILYREVELDPEHYSAYKTLLDENKLMMSSGEITISNILTKTGKLLQAASGYVYANKNTYTLSKSNGKVEALKEIFEEEIGKNAQVILYAYYKAQIEHIYQELSKEYTISLAYGDSHSKLDLERFLHGSNQILLANPESIGYGLTFTNAEGTIWFAPIYDYEIFDQARIRIMGASQKKPTWEMFMYAKDTVELKIYQGLIAKKNISDIVLNAVKNKDIKKRLEGLYQ</sequence>
<evidence type="ECO:0000313" key="2">
    <source>
        <dbReference type="EMBL" id="RZV39894.1"/>
    </source>
</evidence>
<dbReference type="SUPFAM" id="SSF52540">
    <property type="entry name" value="P-loop containing nucleoside triphosphate hydrolases"/>
    <property type="match status" value="2"/>
</dbReference>
<keyword evidence="2" id="KW-0067">ATP-binding</keyword>
<evidence type="ECO:0000259" key="1">
    <source>
        <dbReference type="PROSITE" id="PS51192"/>
    </source>
</evidence>
<organism evidence="2 3">
    <name type="scientific">Candidatus Acidulodesulfobacterium acidiphilum</name>
    <dbReference type="NCBI Taxonomy" id="2597224"/>
    <lineage>
        <taxon>Bacteria</taxon>
        <taxon>Deltaproteobacteria</taxon>
        <taxon>Candidatus Acidulodesulfobacterales</taxon>
        <taxon>Candidatus Acidulodesulfobacterium</taxon>
    </lineage>
</organism>
<dbReference type="Gene3D" id="3.40.50.300">
    <property type="entry name" value="P-loop containing nucleotide triphosphate hydrolases"/>
    <property type="match status" value="1"/>
</dbReference>
<evidence type="ECO:0000313" key="3">
    <source>
        <dbReference type="Proteomes" id="UP000322454"/>
    </source>
</evidence>
<name>A0A520XFD0_9DELT</name>
<dbReference type="InterPro" id="IPR000330">
    <property type="entry name" value="SNF2_N"/>
</dbReference>
<dbReference type="Gene3D" id="3.40.50.10810">
    <property type="entry name" value="Tandem AAA-ATPase domain"/>
    <property type="match status" value="1"/>
</dbReference>
<keyword evidence="2" id="KW-0547">Nucleotide-binding</keyword>
<dbReference type="EMBL" id="SHMQ01000005">
    <property type="protein sequence ID" value="RZV39894.1"/>
    <property type="molecule type" value="Genomic_DNA"/>
</dbReference>
<dbReference type="InterPro" id="IPR027417">
    <property type="entry name" value="P-loop_NTPase"/>
</dbReference>
<dbReference type="GO" id="GO:0004386">
    <property type="term" value="F:helicase activity"/>
    <property type="evidence" value="ECO:0007669"/>
    <property type="project" value="UniProtKB-KW"/>
</dbReference>
<dbReference type="Pfam" id="PF00176">
    <property type="entry name" value="SNF2-rel_dom"/>
    <property type="match status" value="1"/>
</dbReference>
<gene>
    <name evidence="2" type="ORF">EVJ48_02935</name>
</gene>
<keyword evidence="2" id="KW-0378">Hydrolase</keyword>